<dbReference type="GO" id="GO:0003723">
    <property type="term" value="F:RNA binding"/>
    <property type="evidence" value="ECO:0007669"/>
    <property type="project" value="UniProtKB-UniRule"/>
</dbReference>
<keyword evidence="6 13" id="KW-0489">Methyltransferase</keyword>
<feature type="domain" description="SAM-dependent MTase RsmB/NOP-type" evidence="14">
    <location>
        <begin position="178"/>
        <end position="449"/>
    </location>
</feature>
<dbReference type="NCBIfam" id="NF011494">
    <property type="entry name" value="PRK14902.1"/>
    <property type="match status" value="1"/>
</dbReference>
<feature type="active site" description="Nucleophile" evidence="13">
    <location>
        <position position="388"/>
    </location>
</feature>
<dbReference type="InterPro" id="IPR035926">
    <property type="entry name" value="NusB-like_sf"/>
</dbReference>
<keyword evidence="7 13" id="KW-0808">Transferase</keyword>
<accession>A0A1G9VP46</accession>
<dbReference type="PRINTS" id="PR02008">
    <property type="entry name" value="RCMTFAMILY"/>
</dbReference>
<evidence type="ECO:0000256" key="5">
    <source>
        <dbReference type="ARBA" id="ARBA00022552"/>
    </source>
</evidence>
<dbReference type="SUPFAM" id="SSF48013">
    <property type="entry name" value="NusB-like"/>
    <property type="match status" value="1"/>
</dbReference>
<dbReference type="GO" id="GO:0008649">
    <property type="term" value="F:rRNA methyltransferase activity"/>
    <property type="evidence" value="ECO:0007669"/>
    <property type="project" value="InterPro"/>
</dbReference>
<dbReference type="RefSeq" id="WP_092637994.1">
    <property type="nucleotide sequence ID" value="NZ_FNID01000004.1"/>
</dbReference>
<dbReference type="Gene3D" id="1.10.940.10">
    <property type="entry name" value="NusB-like"/>
    <property type="match status" value="1"/>
</dbReference>
<dbReference type="InterPro" id="IPR004573">
    <property type="entry name" value="rRNA_ssu_MeTfrase_B"/>
</dbReference>
<dbReference type="PROSITE" id="PS51686">
    <property type="entry name" value="SAM_MT_RSMB_NOP"/>
    <property type="match status" value="1"/>
</dbReference>
<evidence type="ECO:0000313" key="16">
    <source>
        <dbReference type="Proteomes" id="UP000199182"/>
    </source>
</evidence>
<dbReference type="GO" id="GO:0006355">
    <property type="term" value="P:regulation of DNA-templated transcription"/>
    <property type="evidence" value="ECO:0007669"/>
    <property type="project" value="InterPro"/>
</dbReference>
<dbReference type="InterPro" id="IPR006027">
    <property type="entry name" value="NusB_RsmB_TIM44"/>
</dbReference>
<evidence type="ECO:0000256" key="4">
    <source>
        <dbReference type="ARBA" id="ARBA00022490"/>
    </source>
</evidence>
<dbReference type="PANTHER" id="PTHR22807">
    <property type="entry name" value="NOP2 YEAST -RELATED NOL1/NOP2/FMU SUN DOMAIN-CONTAINING"/>
    <property type="match status" value="1"/>
</dbReference>
<comment type="similarity">
    <text evidence="13">Belongs to the class I-like SAM-binding methyltransferase superfamily. RsmB/NOP family.</text>
</comment>
<dbReference type="Gene3D" id="3.40.50.150">
    <property type="entry name" value="Vaccinia Virus protein VP39"/>
    <property type="match status" value="1"/>
</dbReference>
<dbReference type="CDD" id="cd02440">
    <property type="entry name" value="AdoMet_MTases"/>
    <property type="match status" value="1"/>
</dbReference>
<dbReference type="Gene3D" id="3.30.70.1170">
    <property type="entry name" value="Sun protein, domain 3"/>
    <property type="match status" value="1"/>
</dbReference>
<dbReference type="InterPro" id="IPR054728">
    <property type="entry name" value="RsmB-like_ferredoxin"/>
</dbReference>
<evidence type="ECO:0000256" key="10">
    <source>
        <dbReference type="ARBA" id="ARBA00030399"/>
    </source>
</evidence>
<evidence type="ECO:0000256" key="11">
    <source>
        <dbReference type="ARBA" id="ARBA00031088"/>
    </source>
</evidence>
<comment type="function">
    <text evidence="1">Specifically methylates the cytosine at position 967 (m5C967) of 16S rRNA.</text>
</comment>
<evidence type="ECO:0000256" key="8">
    <source>
        <dbReference type="ARBA" id="ARBA00022691"/>
    </source>
</evidence>
<dbReference type="EC" id="2.1.1.176" evidence="3"/>
<dbReference type="InterPro" id="IPR049560">
    <property type="entry name" value="MeTrfase_RsmB-F_NOP2_cat"/>
</dbReference>
<dbReference type="InterPro" id="IPR001678">
    <property type="entry name" value="MeTrfase_RsmB-F_NOP2_dom"/>
</dbReference>
<evidence type="ECO:0000313" key="15">
    <source>
        <dbReference type="EMBL" id="SDM73575.1"/>
    </source>
</evidence>
<evidence type="ECO:0000256" key="6">
    <source>
        <dbReference type="ARBA" id="ARBA00022603"/>
    </source>
</evidence>
<dbReference type="GO" id="GO:0005737">
    <property type="term" value="C:cytoplasm"/>
    <property type="evidence" value="ECO:0007669"/>
    <property type="project" value="UniProtKB-SubCell"/>
</dbReference>
<evidence type="ECO:0000256" key="1">
    <source>
        <dbReference type="ARBA" id="ARBA00002724"/>
    </source>
</evidence>
<dbReference type="SUPFAM" id="SSF53335">
    <property type="entry name" value="S-adenosyl-L-methionine-dependent methyltransferases"/>
    <property type="match status" value="1"/>
</dbReference>
<keyword evidence="16" id="KW-1185">Reference proteome</keyword>
<dbReference type="NCBIfam" id="TIGR00563">
    <property type="entry name" value="rsmB"/>
    <property type="match status" value="1"/>
</dbReference>
<keyword evidence="5" id="KW-0698">rRNA processing</keyword>
<dbReference type="STRING" id="258515.SAMN05192585_10453"/>
<comment type="catalytic activity">
    <reaction evidence="12">
        <text>cytidine(967) in 16S rRNA + S-adenosyl-L-methionine = 5-methylcytidine(967) in 16S rRNA + S-adenosyl-L-homocysteine + H(+)</text>
        <dbReference type="Rhea" id="RHEA:42748"/>
        <dbReference type="Rhea" id="RHEA-COMP:10219"/>
        <dbReference type="Rhea" id="RHEA-COMP:10220"/>
        <dbReference type="ChEBI" id="CHEBI:15378"/>
        <dbReference type="ChEBI" id="CHEBI:57856"/>
        <dbReference type="ChEBI" id="CHEBI:59789"/>
        <dbReference type="ChEBI" id="CHEBI:74483"/>
        <dbReference type="ChEBI" id="CHEBI:82748"/>
        <dbReference type="EC" id="2.1.1.176"/>
    </reaction>
</comment>
<evidence type="ECO:0000256" key="9">
    <source>
        <dbReference type="ARBA" id="ARBA00022884"/>
    </source>
</evidence>
<dbReference type="Pfam" id="PF01029">
    <property type="entry name" value="NusB"/>
    <property type="match status" value="1"/>
</dbReference>
<dbReference type="Proteomes" id="UP000199182">
    <property type="component" value="Unassembled WGS sequence"/>
</dbReference>
<dbReference type="OrthoDB" id="9810297at2"/>
<proteinExistence type="inferred from homology"/>
<keyword evidence="9 13" id="KW-0694">RNA-binding</keyword>
<evidence type="ECO:0000256" key="2">
    <source>
        <dbReference type="ARBA" id="ARBA00004496"/>
    </source>
</evidence>
<feature type="binding site" evidence="13">
    <location>
        <begin position="268"/>
        <end position="274"/>
    </location>
    <ligand>
        <name>S-adenosyl-L-methionine</name>
        <dbReference type="ChEBI" id="CHEBI:59789"/>
    </ligand>
</feature>
<dbReference type="AlphaFoldDB" id="A0A1G9VP46"/>
<feature type="binding site" evidence="13">
    <location>
        <position position="292"/>
    </location>
    <ligand>
        <name>S-adenosyl-L-methionine</name>
        <dbReference type="ChEBI" id="CHEBI:59789"/>
    </ligand>
</feature>
<keyword evidence="8 13" id="KW-0949">S-adenosyl-L-methionine</keyword>
<reference evidence="15 16" key="1">
    <citation type="submission" date="2016-10" db="EMBL/GenBank/DDBJ databases">
        <authorList>
            <person name="de Groot N.N."/>
        </authorList>
    </citation>
    <scope>NUCLEOTIDE SEQUENCE [LARGE SCALE GENOMIC DNA]</scope>
    <source>
        <strain evidence="15 16">CGMCC 1.5012</strain>
    </source>
</reference>
<dbReference type="EMBL" id="FNID01000004">
    <property type="protein sequence ID" value="SDM73575.1"/>
    <property type="molecule type" value="Genomic_DNA"/>
</dbReference>
<organism evidence="15 16">
    <name type="scientific">Acetanaerobacterium elongatum</name>
    <dbReference type="NCBI Taxonomy" id="258515"/>
    <lineage>
        <taxon>Bacteria</taxon>
        <taxon>Bacillati</taxon>
        <taxon>Bacillota</taxon>
        <taxon>Clostridia</taxon>
        <taxon>Eubacteriales</taxon>
        <taxon>Oscillospiraceae</taxon>
        <taxon>Acetanaerobacterium</taxon>
    </lineage>
</organism>
<evidence type="ECO:0000256" key="13">
    <source>
        <dbReference type="PROSITE-ProRule" id="PRU01023"/>
    </source>
</evidence>
<comment type="subcellular location">
    <subcellularLocation>
        <location evidence="2">Cytoplasm</location>
    </subcellularLocation>
</comment>
<feature type="binding site" evidence="13">
    <location>
        <position position="336"/>
    </location>
    <ligand>
        <name>S-adenosyl-L-methionine</name>
        <dbReference type="ChEBI" id="CHEBI:59789"/>
    </ligand>
</feature>
<dbReference type="PANTHER" id="PTHR22807:SF53">
    <property type="entry name" value="RIBOSOMAL RNA SMALL SUBUNIT METHYLTRANSFERASE B-RELATED"/>
    <property type="match status" value="1"/>
</dbReference>
<evidence type="ECO:0000256" key="3">
    <source>
        <dbReference type="ARBA" id="ARBA00012140"/>
    </source>
</evidence>
<sequence length="450" mass="49161">MTTNPQENTNKDVRRMVLKALTKVETGGYSNLVLGDALGGEQFNKRDGAFAAALFYGVIERRLTLDHIIKGRSRLPLEKLDKSVLGILRMGLYQLLYMGSVPDSAAVNESVLLCKATGKTSASGFVNAVLRGFIRDGKPLNLPDNNNLPLRLSVEYSCPLPLVRLFLKRFGQEAAKGLLEKSVGTPPLYARVNTARISCEALVARLAEEGVQAVPHEVIPDCISLYHTGNLEKLRAFEEGLFHIQDGSSQLCAFALNALKGMTMLDLCAAPGGKSFTVAEQLQGSGSVLSFDQYDFKASLIQKGAERLGLTNIKAAVGDATIYNPELPSADRVLCDVPCSGLGILRRKPEIKYKPLDSFGSLHDIQFAILQNGARYLKPGGVLIYSTCTLRREENEDIAQEFLCHNPTFAPMPLPELLKPCISVQPNMAVILPQHFDTDGFFIAAFTRTQ</sequence>
<dbReference type="Pfam" id="PF01189">
    <property type="entry name" value="Methyltr_RsmB-F"/>
    <property type="match status" value="1"/>
</dbReference>
<protein>
    <recommendedName>
        <fullName evidence="3">16S rRNA (cytosine(967)-C(5))-methyltransferase</fullName>
        <ecNumber evidence="3">2.1.1.176</ecNumber>
    </recommendedName>
    <alternativeName>
        <fullName evidence="10">16S rRNA m5C967 methyltransferase</fullName>
    </alternativeName>
    <alternativeName>
        <fullName evidence="11">rRNA (cytosine-C(5)-)-methyltransferase RsmB</fullName>
    </alternativeName>
</protein>
<dbReference type="InterPro" id="IPR029063">
    <property type="entry name" value="SAM-dependent_MTases_sf"/>
</dbReference>
<gene>
    <name evidence="15" type="ORF">SAMN05192585_10453</name>
</gene>
<dbReference type="InterPro" id="IPR023267">
    <property type="entry name" value="RCMT"/>
</dbReference>
<dbReference type="Pfam" id="PF22458">
    <property type="entry name" value="RsmF-B_ferredox"/>
    <property type="match status" value="1"/>
</dbReference>
<feature type="binding site" evidence="13">
    <location>
        <position position="319"/>
    </location>
    <ligand>
        <name>S-adenosyl-L-methionine</name>
        <dbReference type="ChEBI" id="CHEBI:59789"/>
    </ligand>
</feature>
<evidence type="ECO:0000259" key="14">
    <source>
        <dbReference type="PROSITE" id="PS51686"/>
    </source>
</evidence>
<keyword evidence="4" id="KW-0963">Cytoplasm</keyword>
<evidence type="ECO:0000256" key="12">
    <source>
        <dbReference type="ARBA" id="ARBA00047283"/>
    </source>
</evidence>
<name>A0A1G9VP46_9FIRM</name>
<evidence type="ECO:0000256" key="7">
    <source>
        <dbReference type="ARBA" id="ARBA00022679"/>
    </source>
</evidence>